<feature type="region of interest" description="Disordered" evidence="1">
    <location>
        <begin position="1"/>
        <end position="36"/>
    </location>
</feature>
<sequence length="710" mass="78931">MFGKKPENATQDDVMNLIGSKKTAPKAETEKTQQQKIQDYNNQVITNKQGNTLADLVAKFPEQVKNGAKVLLEQAHKDSESSGNPAPKGFFKLISSKFGYNPEIHVITAYLFKHWHEQAGNMVQGDDIDPLLEACVELKKYIEAQEQSHILKEFAGYYLTALAVNYAMFLTKDFPAKRDMVLEKLLAVEKLCKKLMHIPIAEPRQQTAQPKAPAQDNPLDNIFVSSVKNFGTSIEQVMHDMKEHEAQRFYAQDKAVFLKLANYCYLILLNLKMAMNAGKEVEFDFDAHEALKILKTSPLFKEVEAADFSKAVLNVVFSVFLRWDTQDLTAQQRLGIMQMGGQLLKTVGNAVHELVIGKARATAAEGMKAPNTTDFVASLQAKGSSIEQIMQEIKHEDAPKFYAQDKATFIKLANYTYPVFLKLKQALQAGQEAEFDFDVPTALAIIKESQTVSIGDAPVFASSVVNVVFAAYHKFDTTDLDMGDRISLFKFGSQLKEVIENAVGGLLVSGYKEQYSQPTPTGLTWFDTCGIDDFAFLALKAAANNFYERDLAHNSHFFKEYREQLPDIADTDFGKAMFYTGFGLMFVAKEKGIEGVNAIAPILEAFNRIADWIATQPNPQPLLDFLNVPVNIIKSIDDDLKTPAFNIALDGMISYIKNTFALVSGDGSLGKNIAEAMAAMEKLQEGIEQIPGIDPADVAKLREILNKGKK</sequence>
<protein>
    <submittedName>
        <fullName evidence="2">Uncharacterized protein</fullName>
    </submittedName>
</protein>
<evidence type="ECO:0000313" key="2">
    <source>
        <dbReference type="EMBL" id="MDK5168995.1"/>
    </source>
</evidence>
<keyword evidence="3" id="KW-1185">Reference proteome</keyword>
<dbReference type="Proteomes" id="UP001174748">
    <property type="component" value="Unassembled WGS sequence"/>
</dbReference>
<name>A0ABT7G5F9_9GAMM</name>
<dbReference type="EMBL" id="JARTOI010000001">
    <property type="protein sequence ID" value="MDK5168995.1"/>
    <property type="molecule type" value="Genomic_DNA"/>
</dbReference>
<evidence type="ECO:0000256" key="1">
    <source>
        <dbReference type="SAM" id="MobiDB-lite"/>
    </source>
</evidence>
<gene>
    <name evidence="2" type="ORF">P9921_00630</name>
</gene>
<evidence type="ECO:0000313" key="3">
    <source>
        <dbReference type="Proteomes" id="UP001174748"/>
    </source>
</evidence>
<proteinExistence type="predicted"/>
<reference evidence="2" key="1">
    <citation type="submission" date="2023-01" db="EMBL/GenBank/DDBJ databases">
        <title>Genomic dissection of endemic carbapenem resistance: metallo-beta-lactamase gene dissemination through clonal, plasmid and integron transfer pathways.</title>
        <authorList>
            <person name="Macesic N."/>
        </authorList>
    </citation>
    <scope>NUCLEOTIDE SEQUENCE</scope>
    <source>
        <strain evidence="2">CPO382</strain>
    </source>
</reference>
<dbReference type="RefSeq" id="WP_285097868.1">
    <property type="nucleotide sequence ID" value="NZ_JARTOI010000001.1"/>
</dbReference>
<comment type="caution">
    <text evidence="2">The sequence shown here is derived from an EMBL/GenBank/DDBJ whole genome shotgun (WGS) entry which is preliminary data.</text>
</comment>
<organism evidence="2 3">
    <name type="scientific">Serratia nevei</name>
    <dbReference type="NCBI Taxonomy" id="2703794"/>
    <lineage>
        <taxon>Bacteria</taxon>
        <taxon>Pseudomonadati</taxon>
        <taxon>Pseudomonadota</taxon>
        <taxon>Gammaproteobacteria</taxon>
        <taxon>Enterobacterales</taxon>
        <taxon>Yersiniaceae</taxon>
        <taxon>Serratia</taxon>
    </lineage>
</organism>
<accession>A0ABT7G5F9</accession>